<evidence type="ECO:0000256" key="1">
    <source>
        <dbReference type="SAM" id="Phobius"/>
    </source>
</evidence>
<protein>
    <submittedName>
        <fullName evidence="2">Uncharacterized protein</fullName>
    </submittedName>
</protein>
<feature type="transmembrane region" description="Helical" evidence="1">
    <location>
        <begin position="72"/>
        <end position="88"/>
    </location>
</feature>
<keyword evidence="1" id="KW-0812">Transmembrane</keyword>
<dbReference type="AlphaFoldDB" id="A0A6G6WEN8"/>
<gene>
    <name evidence="2" type="ORF">G5V58_13820</name>
</gene>
<feature type="transmembrane region" description="Helical" evidence="1">
    <location>
        <begin position="15"/>
        <end position="36"/>
    </location>
</feature>
<keyword evidence="1" id="KW-1133">Transmembrane helix</keyword>
<dbReference type="EMBL" id="CP049257">
    <property type="protein sequence ID" value="QIG43694.1"/>
    <property type="molecule type" value="Genomic_DNA"/>
</dbReference>
<organism evidence="2 3">
    <name type="scientific">Nocardioides anomalus</name>
    <dbReference type="NCBI Taxonomy" id="2712223"/>
    <lineage>
        <taxon>Bacteria</taxon>
        <taxon>Bacillati</taxon>
        <taxon>Actinomycetota</taxon>
        <taxon>Actinomycetes</taxon>
        <taxon>Propionibacteriales</taxon>
        <taxon>Nocardioidaceae</taxon>
        <taxon>Nocardioides</taxon>
    </lineage>
</organism>
<accession>A0A6G6WEN8</accession>
<keyword evidence="3" id="KW-1185">Reference proteome</keyword>
<reference evidence="2 3" key="1">
    <citation type="submission" date="2020-02" db="EMBL/GenBank/DDBJ databases">
        <title>Full genome sequence of Nocardioides sp. R-3366.</title>
        <authorList>
            <person name="Im W.-T."/>
        </authorList>
    </citation>
    <scope>NUCLEOTIDE SEQUENCE [LARGE SCALE GENOMIC DNA]</scope>
    <source>
        <strain evidence="2 3">R-3366</strain>
    </source>
</reference>
<feature type="transmembrane region" description="Helical" evidence="1">
    <location>
        <begin position="42"/>
        <end position="65"/>
    </location>
</feature>
<keyword evidence="1" id="KW-0472">Membrane</keyword>
<evidence type="ECO:0000313" key="3">
    <source>
        <dbReference type="Proteomes" id="UP000502996"/>
    </source>
</evidence>
<sequence>MTPVYSLDRVRRLRLVLLIVAALAVVIAVLAAFILARGDNRSAGAVAVVVAGLLLGATGAALRLLPDRGRPAKIATVVTAVVCVLSGVGLAGTWLAFLLPLLGLGLLFLALIADEPEALP</sequence>
<dbReference type="KEGG" id="nano:G5V58_13820"/>
<evidence type="ECO:0000313" key="2">
    <source>
        <dbReference type="EMBL" id="QIG43694.1"/>
    </source>
</evidence>
<name>A0A6G6WEN8_9ACTN</name>
<dbReference type="RefSeq" id="WP_165233695.1">
    <property type="nucleotide sequence ID" value="NZ_CP049257.1"/>
</dbReference>
<proteinExistence type="predicted"/>
<dbReference type="Proteomes" id="UP000502996">
    <property type="component" value="Chromosome"/>
</dbReference>